<organism evidence="2 3">
    <name type="scientific">Priestia iocasae</name>
    <dbReference type="NCBI Taxonomy" id="2291674"/>
    <lineage>
        <taxon>Bacteria</taxon>
        <taxon>Bacillati</taxon>
        <taxon>Bacillota</taxon>
        <taxon>Bacilli</taxon>
        <taxon>Bacillales</taxon>
        <taxon>Bacillaceae</taxon>
        <taxon>Priestia</taxon>
    </lineage>
</organism>
<comment type="similarity">
    <text evidence="1">Belongs to the enoyl-CoA hydratase/isomerase family.</text>
</comment>
<comment type="caution">
    <text evidence="2">The sequence shown here is derived from an EMBL/GenBank/DDBJ whole genome shotgun (WGS) entry which is preliminary data.</text>
</comment>
<sequence length="260" mass="28686">MTVETKIVEVSYEERVAILTLNRPDSLNSLNMEMLTQFVQCLKDVRDSEADFLVLKGNGKAFSAGGDIKMMLSSDSHESFDKVMDVIGELITTLYTLPQMTISALHGAVAGLGLSIALASDYILAEKQTKVAMNFIGIALIPDGAGHFLLEKRLGAHKAKQIIWKGDVLTADQAQALELVDEVIEGDMKEAVNNTLAYWKQKPALALKETKNIYVKSSLAELQSILEMEKAGQSKMRKSADHLEGIQAFIEKRKPIFNKK</sequence>
<evidence type="ECO:0000313" key="3">
    <source>
        <dbReference type="Proteomes" id="UP000809829"/>
    </source>
</evidence>
<dbReference type="Pfam" id="PF00378">
    <property type="entry name" value="ECH_1"/>
    <property type="match status" value="1"/>
</dbReference>
<evidence type="ECO:0000256" key="1">
    <source>
        <dbReference type="ARBA" id="ARBA00005254"/>
    </source>
</evidence>
<evidence type="ECO:0000313" key="2">
    <source>
        <dbReference type="EMBL" id="MBM7702695.1"/>
    </source>
</evidence>
<dbReference type="InterPro" id="IPR014748">
    <property type="entry name" value="Enoyl-CoA_hydra_C"/>
</dbReference>
<dbReference type="PANTHER" id="PTHR43459:SF1">
    <property type="entry name" value="EG:BACN32G11.4 PROTEIN"/>
    <property type="match status" value="1"/>
</dbReference>
<proteinExistence type="inferred from homology"/>
<dbReference type="Gene3D" id="3.90.226.10">
    <property type="entry name" value="2-enoyl-CoA Hydratase, Chain A, domain 1"/>
    <property type="match status" value="1"/>
</dbReference>
<keyword evidence="3" id="KW-1185">Reference proteome</keyword>
<dbReference type="SUPFAM" id="SSF52096">
    <property type="entry name" value="ClpP/crotonase"/>
    <property type="match status" value="1"/>
</dbReference>
<dbReference type="CDD" id="cd06558">
    <property type="entry name" value="crotonase-like"/>
    <property type="match status" value="1"/>
</dbReference>
<dbReference type="Proteomes" id="UP000809829">
    <property type="component" value="Unassembled WGS sequence"/>
</dbReference>
<accession>A0ABS2QTH6</accession>
<dbReference type="EMBL" id="JAFBFC010000002">
    <property type="protein sequence ID" value="MBM7702695.1"/>
    <property type="molecule type" value="Genomic_DNA"/>
</dbReference>
<name>A0ABS2QTH6_9BACI</name>
<dbReference type="NCBIfam" id="NF005804">
    <property type="entry name" value="PRK07659.1"/>
    <property type="match status" value="1"/>
</dbReference>
<dbReference type="PANTHER" id="PTHR43459">
    <property type="entry name" value="ENOYL-COA HYDRATASE"/>
    <property type="match status" value="1"/>
</dbReference>
<dbReference type="Gene3D" id="1.10.12.10">
    <property type="entry name" value="Lyase 2-enoyl-coa Hydratase, Chain A, domain 2"/>
    <property type="match status" value="1"/>
</dbReference>
<dbReference type="InterPro" id="IPR029045">
    <property type="entry name" value="ClpP/crotonase-like_dom_sf"/>
</dbReference>
<gene>
    <name evidence="2" type="ORF">JOC83_001529</name>
</gene>
<reference evidence="2 3" key="1">
    <citation type="submission" date="2021-01" db="EMBL/GenBank/DDBJ databases">
        <title>Genomic Encyclopedia of Type Strains, Phase IV (KMG-IV): sequencing the most valuable type-strain genomes for metagenomic binning, comparative biology and taxonomic classification.</title>
        <authorList>
            <person name="Goeker M."/>
        </authorList>
    </citation>
    <scope>NUCLEOTIDE SEQUENCE [LARGE SCALE GENOMIC DNA]</scope>
    <source>
        <strain evidence="2 3">DSM 104297</strain>
    </source>
</reference>
<dbReference type="InterPro" id="IPR001753">
    <property type="entry name" value="Enoyl-CoA_hydra/iso"/>
</dbReference>
<protein>
    <submittedName>
        <fullName evidence="2">Enoyl-CoA hydratase/carnithine racemase</fullName>
    </submittedName>
</protein>